<comment type="caution">
    <text evidence="2">The sequence shown here is derived from an EMBL/GenBank/DDBJ whole genome shotgun (WGS) entry which is preliminary data.</text>
</comment>
<dbReference type="SUPFAM" id="SSF55729">
    <property type="entry name" value="Acyl-CoA N-acyltransferases (Nat)"/>
    <property type="match status" value="1"/>
</dbReference>
<dbReference type="EMBL" id="BAAAIZ010000004">
    <property type="protein sequence ID" value="GAA1414874.1"/>
    <property type="molecule type" value="Genomic_DNA"/>
</dbReference>
<feature type="domain" description="N-acetyltransferase" evidence="1">
    <location>
        <begin position="20"/>
        <end position="160"/>
    </location>
</feature>
<dbReference type="PANTHER" id="PTHR37817:SF1">
    <property type="entry name" value="N-ACETYLTRANSFERASE EIS"/>
    <property type="match status" value="1"/>
</dbReference>
<gene>
    <name evidence="2" type="ORF">GCM10009601_03530</name>
</gene>
<name>A0ABN1YIL4_9ACTN</name>
<evidence type="ECO:0000259" key="1">
    <source>
        <dbReference type="PROSITE" id="PS51186"/>
    </source>
</evidence>
<dbReference type="Proteomes" id="UP001500973">
    <property type="component" value="Unassembled WGS sequence"/>
</dbReference>
<reference evidence="2 3" key="1">
    <citation type="journal article" date="2019" name="Int. J. Syst. Evol. Microbiol.">
        <title>The Global Catalogue of Microorganisms (GCM) 10K type strain sequencing project: providing services to taxonomists for standard genome sequencing and annotation.</title>
        <authorList>
            <consortium name="The Broad Institute Genomics Platform"/>
            <consortium name="The Broad Institute Genome Sequencing Center for Infectious Disease"/>
            <person name="Wu L."/>
            <person name="Ma J."/>
        </authorList>
    </citation>
    <scope>NUCLEOTIDE SEQUENCE [LARGE SCALE GENOMIC DNA]</scope>
    <source>
        <strain evidence="2 3">JCM 11756</strain>
    </source>
</reference>
<dbReference type="InterPro" id="IPR016181">
    <property type="entry name" value="Acyl_CoA_acyltransferase"/>
</dbReference>
<dbReference type="RefSeq" id="WP_344009460.1">
    <property type="nucleotide sequence ID" value="NZ_BAAAIZ010000004.1"/>
</dbReference>
<dbReference type="InterPro" id="IPR051554">
    <property type="entry name" value="Acetyltransferase_Eis"/>
</dbReference>
<dbReference type="PROSITE" id="PS51186">
    <property type="entry name" value="GNAT"/>
    <property type="match status" value="1"/>
</dbReference>
<keyword evidence="3" id="KW-1185">Reference proteome</keyword>
<dbReference type="Pfam" id="PF13527">
    <property type="entry name" value="Acetyltransf_9"/>
    <property type="match status" value="1"/>
</dbReference>
<proteinExistence type="predicted"/>
<dbReference type="InterPro" id="IPR000182">
    <property type="entry name" value="GNAT_dom"/>
</dbReference>
<accession>A0ABN1YIL4</accession>
<dbReference type="CDD" id="cd04301">
    <property type="entry name" value="NAT_SF"/>
    <property type="match status" value="1"/>
</dbReference>
<dbReference type="Gene3D" id="3.40.630.30">
    <property type="match status" value="1"/>
</dbReference>
<sequence length="184" mass="19821">MQDDPRNARTDTLLPSPRVEALEEYTSADLRDMAGDDRDPFEVSALGLTWRPKEHHFGVRAENRLVAHAAWVAVPVSVDGTALQVAGLGGVIVAPGLRGRGLAGLVVSAAMAHAAERGLELGLLFCRPDRVSVYRRMGWDPLPTDVTAEQPDGELTMPLPAMWTSLGGAEKWPPGPVRLLSLPM</sequence>
<evidence type="ECO:0000313" key="2">
    <source>
        <dbReference type="EMBL" id="GAA1414874.1"/>
    </source>
</evidence>
<dbReference type="PANTHER" id="PTHR37817">
    <property type="entry name" value="N-ACETYLTRANSFERASE EIS"/>
    <property type="match status" value="1"/>
</dbReference>
<evidence type="ECO:0000313" key="3">
    <source>
        <dbReference type="Proteomes" id="UP001500973"/>
    </source>
</evidence>
<organism evidence="2 3">
    <name type="scientific">Streptomyces thermospinosisporus</name>
    <dbReference type="NCBI Taxonomy" id="161482"/>
    <lineage>
        <taxon>Bacteria</taxon>
        <taxon>Bacillati</taxon>
        <taxon>Actinomycetota</taxon>
        <taxon>Actinomycetes</taxon>
        <taxon>Kitasatosporales</taxon>
        <taxon>Streptomycetaceae</taxon>
        <taxon>Streptomyces</taxon>
    </lineage>
</organism>
<protein>
    <recommendedName>
        <fullName evidence="1">N-acetyltransferase domain-containing protein</fullName>
    </recommendedName>
</protein>